<gene>
    <name evidence="2" type="ORF">SNAT2548_LOCUS3010</name>
</gene>
<dbReference type="Proteomes" id="UP000604046">
    <property type="component" value="Unassembled WGS sequence"/>
</dbReference>
<reference evidence="2" key="1">
    <citation type="submission" date="2021-02" db="EMBL/GenBank/DDBJ databases">
        <authorList>
            <person name="Dougan E. K."/>
            <person name="Rhodes N."/>
            <person name="Thang M."/>
            <person name="Chan C."/>
        </authorList>
    </citation>
    <scope>NUCLEOTIDE SEQUENCE</scope>
</reference>
<organism evidence="2 3">
    <name type="scientific">Symbiodinium natans</name>
    <dbReference type="NCBI Taxonomy" id="878477"/>
    <lineage>
        <taxon>Eukaryota</taxon>
        <taxon>Sar</taxon>
        <taxon>Alveolata</taxon>
        <taxon>Dinophyceae</taxon>
        <taxon>Suessiales</taxon>
        <taxon>Symbiodiniaceae</taxon>
        <taxon>Symbiodinium</taxon>
    </lineage>
</organism>
<dbReference type="OrthoDB" id="415690at2759"/>
<proteinExistence type="predicted"/>
<protein>
    <submittedName>
        <fullName evidence="2">Uncharacterized protein</fullName>
    </submittedName>
</protein>
<evidence type="ECO:0000256" key="1">
    <source>
        <dbReference type="SAM" id="MobiDB-lite"/>
    </source>
</evidence>
<sequence>MDLLEDGGDSSSSAPSTPRAAVEAADDRLLVAVGEQQSPPSFSGQCLGDDMSWRGSQVLRLATVQCGSTGRNRHQCGIWQGQSLATLGADVAFLTETALQSDAQHALACKGLLAAGYRAVSHGRSPQLLGWLERCFQARVAAVLHTQNGLSLRVAAIYGPVGACLPDFGVRHASSLHDEQALKEFLDTQIRKAAEHQQLLIVGGDLNSFVSQELDCWEGTCSVRPASLAPFLQARGFLDMFRVRHPRLKAFTFFSRAGSASRLDSIWWLPCPSLEVHLLNASILWKWDRRVDHDPVLADLALQLPAVPDTSPPARPWRNLVSRLDTDLPSVISSRAAQHTARLSQLASALSSLEEEWRALPQPPCEGLDGFHGLPSLTPPESFTERVQSTVDGVMSVLMAVLPAVHPTHPVPERQLGRQAEAWHACLLELRRVRTAVRDALPSSRHSLNLARFPLSTAATLWSKAVDMENHARQDGAVDRPGLPAWDLFLRDRVEWASSLGFDSSVAPLAAALDDEQPRLAGNVSFRWPPAPTWTSSPPSPSPAQCLQLLDDSIAEAAKRQSAVAQSSVRSSRQLRISLLRRGDAKGWASRMRPASLPQARYSPEWVADADGSRRRPCSTGDVLQGATQEWSRLLQQPPQPWQHASTLSFTDGNGARRGAIDFLQVGASHPNSDLSRVGLAMLSPGPRRLISFSCRGQCELCAFPEPFRDTFWRSLDLQRLTGVVSRTLQHADQVHLAKPSGGWRPLSMLEENLKAIEAPVAERLALSRHGWCPTEPFSELSRAHSKGVSAAAEVLYLDALLCEDARRFCRPFLRVPADYEKFFNTLQLTQIDAVQQGRGFPDSVRRLHQGLFRTLQVALDTRSGPTDPVPLTRGIPQGAVSSPELVVAAGYVDDIEHYGNGLSDLPPILGSFALGSEASGVGFAWSKFSAFASEWDSALPAIQDPRIHQNGATVTSWDIWAGGLQHYTLPRSEVDHVDTLLGKRGTVADRHTLAAQDLVTKPEAVRHRLACKCCSWDEGRAMIQWILGGSLGYAPLVGLPSPATLHQEDAALHRLLLSSLGTRVTAERMSLSASRSSGGLGVPLLSEMLVASTAADLLLLLNGKSSASLVSRDTLRQALRSSPHTLPTFAGLLLSALNLLAGYGIYISLSTDRFVARMLDNLRPPPPHPLVGRFKPDVFDAAARYCRVGVLANSVRLAWVSLVERRIPMDSWHDAEVWAEFLPAHSPVTAASCASAAAAALAQSNLDWRTECSLFGLEVVPDISENWGFGSVGQYWESSAWVSRQIQGKLPTRYGWASSTIHTAELLSLAVSLRFRRADNWHLLVFDRSALFDSLRTASAGSLSKLLSAPSLHLVSLLKYGLDDLRHAWAAHSWRLHQLAFPQHWNVRMPLNDKMRTFSRIAFVEDGVVGLDIRSHQQYTSLPFPVFTQGNEAQDAGCRVASANPSPPDVRYPSSGPFAWAALDGHMVTGPIRPCIRHILRAQSIEAWRSRPVQGLLPRLLDQVFTPTLDVSIYTQCSFTTAWSRWLLPADSSPLDLSAMAFRSRYPAARSYGCTALAPLVNLLRAGSSHLLEAARRWQTSVQRRGGEHPPSPPPSVVERWPILAAWRWLVPIPAREALLSQDVAGSSAASANKECGTDLAYRGVLPKALGVAICRLSPASLEDLELEQFASLRSSGLRFIRSAYHARVSVWLRLAEATLPRPPPQALPDGVEDNPAPAAAGSLSSWLGSATGTAFIQELRWALLPQHAATQCLRRTAPCRHQRDATLTQLLLDNGGAFLTAGQASWGAQRPSWSAALAGLALTCRCPPVEHQDQALACWHCGGVSLPVHARPALPCPWCRGSNGPSCASCNVVIHFRGRCRWNCGAHRAYDTSALSNCWQTWAHSLAAAPHRADAAPVSDRLLLHLRGLAAACTAGAGSGQVHSTPLPTRRVRRWLLRRLSSEGHAPLSLLLQELRQLAQGVAEDWPPVALSRAVRALQNEGLAVVNVDSLELLRPRKSR</sequence>
<evidence type="ECO:0000313" key="3">
    <source>
        <dbReference type="Proteomes" id="UP000604046"/>
    </source>
</evidence>
<dbReference type="Gene3D" id="3.60.10.10">
    <property type="entry name" value="Endonuclease/exonuclease/phosphatase"/>
    <property type="match status" value="1"/>
</dbReference>
<dbReference type="SUPFAM" id="SSF56219">
    <property type="entry name" value="DNase I-like"/>
    <property type="match status" value="1"/>
</dbReference>
<accession>A0A812I826</accession>
<dbReference type="EMBL" id="CAJNDS010000180">
    <property type="protein sequence ID" value="CAE7023236.1"/>
    <property type="molecule type" value="Genomic_DNA"/>
</dbReference>
<keyword evidence="3" id="KW-1185">Reference proteome</keyword>
<comment type="caution">
    <text evidence="2">The sequence shown here is derived from an EMBL/GenBank/DDBJ whole genome shotgun (WGS) entry which is preliminary data.</text>
</comment>
<feature type="region of interest" description="Disordered" evidence="1">
    <location>
        <begin position="1"/>
        <end position="21"/>
    </location>
</feature>
<evidence type="ECO:0000313" key="2">
    <source>
        <dbReference type="EMBL" id="CAE7023236.1"/>
    </source>
</evidence>
<name>A0A812I826_9DINO</name>
<dbReference type="InterPro" id="IPR036691">
    <property type="entry name" value="Endo/exonu/phosph_ase_sf"/>
</dbReference>